<dbReference type="STRING" id="413434.SAMN04488132_103366"/>
<evidence type="ECO:0000313" key="2">
    <source>
        <dbReference type="EMBL" id="SJZ65703.1"/>
    </source>
</evidence>
<evidence type="ECO:0000259" key="1">
    <source>
        <dbReference type="Pfam" id="PF13449"/>
    </source>
</evidence>
<name>A0A1T4MFK5_9BACT</name>
<accession>A0A1T4MFK5</accession>
<evidence type="ECO:0000313" key="3">
    <source>
        <dbReference type="Proteomes" id="UP000190888"/>
    </source>
</evidence>
<dbReference type="AlphaFoldDB" id="A0A1T4MFK5"/>
<gene>
    <name evidence="2" type="ORF">SAMN04488132_103366</name>
</gene>
<dbReference type="EMBL" id="FUWH01000003">
    <property type="protein sequence ID" value="SJZ65703.1"/>
    <property type="molecule type" value="Genomic_DNA"/>
</dbReference>
<organism evidence="2 3">
    <name type="scientific">Sediminibacterium ginsengisoli</name>
    <dbReference type="NCBI Taxonomy" id="413434"/>
    <lineage>
        <taxon>Bacteria</taxon>
        <taxon>Pseudomonadati</taxon>
        <taxon>Bacteroidota</taxon>
        <taxon>Chitinophagia</taxon>
        <taxon>Chitinophagales</taxon>
        <taxon>Chitinophagaceae</taxon>
        <taxon>Sediminibacterium</taxon>
    </lineage>
</organism>
<protein>
    <submittedName>
        <fullName evidence="2">Uncharacterized conserved protein</fullName>
    </submittedName>
</protein>
<dbReference type="InterPro" id="IPR027372">
    <property type="entry name" value="Phytase-like_dom"/>
</dbReference>
<feature type="domain" description="Phytase-like" evidence="1">
    <location>
        <begin position="34"/>
        <end position="349"/>
    </location>
</feature>
<reference evidence="2 3" key="1">
    <citation type="submission" date="2017-02" db="EMBL/GenBank/DDBJ databases">
        <authorList>
            <person name="Peterson S.W."/>
        </authorList>
    </citation>
    <scope>NUCLEOTIDE SEQUENCE [LARGE SCALE GENOMIC DNA]</scope>
    <source>
        <strain evidence="2 3">DSM 22335</strain>
    </source>
</reference>
<keyword evidence="3" id="KW-1185">Reference proteome</keyword>
<sequence length="364" mass="41330">MLSLAQQSQPKPSVPRFRLVGKYELPHNPLFDGTTVGGLSGIDYDPEKDVYYMICDDRSEFNPARYYTARIQTNEKGIDTVIIQAVTTLLQKNGQPYPGIKQDKYHAPDPEAMRYDPKRKQFIWTSEGERIVKQKDTILQNPSINIIKPDGTDLGAFPLPANLRMHATEKGPRQNGVLEGLTFADQYKTLYVSLEEPRYEDGPRADVMPLDAWTRIYKFNTNTRKNTAQYAYKLEPVAYPTDSAGAFKVNGIPDILDFGNNRLLVMERSFSTGRMACTIRIFLADLNGVENVRPKNSLKQNPPQKPVQKALVMNMDELGIYVDNVEGMTFGPKLPNGRRSLVMVADNNFSKKEITQFFLFEIEE</sequence>
<dbReference type="Proteomes" id="UP000190888">
    <property type="component" value="Unassembled WGS sequence"/>
</dbReference>
<dbReference type="Pfam" id="PF13449">
    <property type="entry name" value="Phytase-like"/>
    <property type="match status" value="1"/>
</dbReference>
<proteinExistence type="predicted"/>